<dbReference type="Proteomes" id="UP000034516">
    <property type="component" value="Unassembled WGS sequence"/>
</dbReference>
<reference evidence="1 2" key="1">
    <citation type="journal article" date="2015" name="Nature">
        <title>rRNA introns, odd ribosomes, and small enigmatic genomes across a large radiation of phyla.</title>
        <authorList>
            <person name="Brown C.T."/>
            <person name="Hug L.A."/>
            <person name="Thomas B.C."/>
            <person name="Sharon I."/>
            <person name="Castelle C.J."/>
            <person name="Singh A."/>
            <person name="Wilkins M.J."/>
            <person name="Williams K.H."/>
            <person name="Banfield J.F."/>
        </authorList>
    </citation>
    <scope>NUCLEOTIDE SEQUENCE [LARGE SCALE GENOMIC DNA]</scope>
</reference>
<proteinExistence type="predicted"/>
<dbReference type="EMBL" id="LCCW01000023">
    <property type="protein sequence ID" value="KKS41817.1"/>
    <property type="molecule type" value="Genomic_DNA"/>
</dbReference>
<dbReference type="AlphaFoldDB" id="A0A0G0YZ05"/>
<accession>A0A0G0YZ05</accession>
<protein>
    <submittedName>
        <fullName evidence="1">Uncharacterized protein</fullName>
    </submittedName>
</protein>
<evidence type="ECO:0000313" key="1">
    <source>
        <dbReference type="EMBL" id="KKS41817.1"/>
    </source>
</evidence>
<name>A0A0G0YZ05_9BACT</name>
<evidence type="ECO:0000313" key="2">
    <source>
        <dbReference type="Proteomes" id="UP000034516"/>
    </source>
</evidence>
<comment type="caution">
    <text evidence="1">The sequence shown here is derived from an EMBL/GenBank/DDBJ whole genome shotgun (WGS) entry which is preliminary data.</text>
</comment>
<gene>
    <name evidence="1" type="ORF">UV02_C0023G0002</name>
</gene>
<sequence>MLQNDLQNGIVVKTKDGLFKLLKNGQLEELPSDGLAAVRHNEVLPFQEPVKKIDEALTQKKSSAGFYFTVDDERDIRELRDEKLEEKNIQIKQFIDKTAESIIRVAKDAGIIVVADQEEQVKKIILSRFKDIRSLSEAKEALASPLIMRNRPLGKKEIELLLALVERQRPKVEEVIRTGKIPELEPVKMAEPEAVQKVEIIRIAAPAAEPPRGVQPQERKNEPVVGYGADEKGGQYYQHIITGPVEEIKNLSLKDFRKLGASPEEAAGRIWEKINLLEDESLIKKDEGTRAWRQSEVYRLYLLIGAESMAEKKSVSQVVAERQATGKPFLTPQEFNVVSDLNRKLIY</sequence>
<organism evidence="1 2">
    <name type="scientific">Candidatus Kuenenbacteria bacterium GW2011_GWA2_42_15</name>
    <dbReference type="NCBI Taxonomy" id="1618677"/>
    <lineage>
        <taxon>Bacteria</taxon>
        <taxon>Candidatus Kueneniibacteriota</taxon>
    </lineage>
</organism>